<evidence type="ECO:0000313" key="3">
    <source>
        <dbReference type="EMBL" id="OAU94550.1"/>
    </source>
</evidence>
<sequence length="121" mass="13779">MMKQCGSDFLIKAVQDFESSSDHQSETDVITQTKTQVKQPKLYAVIMHNDNYTTMDFVVYVLVEIFEHNIDKAYQLMMQIHESGQAVVALLPYDLAEMKVDEVTALAEQESYPLLTTIEPA</sequence>
<comment type="caution">
    <text evidence="3">The sequence shown here is derived from an EMBL/GenBank/DDBJ whole genome shotgun (WGS) entry which is preliminary data.</text>
</comment>
<dbReference type="InterPro" id="IPR003769">
    <property type="entry name" value="ClpS_core"/>
</dbReference>
<dbReference type="EMBL" id="LXHE01000002">
    <property type="protein sequence ID" value="OAV02135.1"/>
    <property type="molecule type" value="Genomic_DNA"/>
</dbReference>
<evidence type="ECO:0000313" key="5">
    <source>
        <dbReference type="Proteomes" id="UP000078228"/>
    </source>
</evidence>
<dbReference type="Proteomes" id="UP000078446">
    <property type="component" value="Unassembled WGS sequence"/>
</dbReference>
<evidence type="ECO:0000313" key="6">
    <source>
        <dbReference type="Proteomes" id="UP000078446"/>
    </source>
</evidence>
<evidence type="ECO:0000259" key="2">
    <source>
        <dbReference type="Pfam" id="PF02617"/>
    </source>
</evidence>
<dbReference type="Pfam" id="PF02617">
    <property type="entry name" value="ClpS"/>
    <property type="match status" value="1"/>
</dbReference>
<name>A0A198UDS1_MORCA</name>
<dbReference type="Gene3D" id="3.30.1390.10">
    <property type="match status" value="1"/>
</dbReference>
<reference evidence="5 6" key="1">
    <citation type="journal article" date="2016" name="Genome Biol. Evol.">
        <title>Comparative Genomic Analyses of the Moraxella catarrhalis Serosensitive and Seroresistant Lineages Demonstrate Their Independent Evolution.</title>
        <authorList>
            <person name="Earl J.P."/>
            <person name="de Vries S.P."/>
            <person name="Ahmed A."/>
            <person name="Powell E."/>
            <person name="Schultz M.P."/>
            <person name="Hermans P.W."/>
            <person name="Hill D.J."/>
            <person name="Zhou Z."/>
            <person name="Constantinidou C.I."/>
            <person name="Hu F.Z."/>
            <person name="Bootsma H.J."/>
            <person name="Ehrlich G.D."/>
        </authorList>
    </citation>
    <scope>NUCLEOTIDE SEQUENCE [LARGE SCALE GENOMIC DNA]</scope>
    <source>
        <strain evidence="3 5">Z7542</strain>
        <strain evidence="4 6">Z7574</strain>
    </source>
</reference>
<keyword evidence="3" id="KW-0645">Protease</keyword>
<protein>
    <recommendedName>
        <fullName evidence="1">ATP-dependent Clp protease adapter protein ClpS</fullName>
    </recommendedName>
</protein>
<dbReference type="OrthoDB" id="9796121at2"/>
<gene>
    <name evidence="1" type="primary">clpS</name>
    <name evidence="4" type="ORF">AO382_0501</name>
    <name evidence="3" type="ORF">AO384_1907</name>
</gene>
<comment type="function">
    <text evidence="1">Involved in the modulation of the specificity of the ClpAP-mediated ATP-dependent protein degradation.</text>
</comment>
<dbReference type="GO" id="GO:0030163">
    <property type="term" value="P:protein catabolic process"/>
    <property type="evidence" value="ECO:0007669"/>
    <property type="project" value="InterPro"/>
</dbReference>
<dbReference type="PATRIC" id="fig|480.236.peg.1717"/>
<evidence type="ECO:0000256" key="1">
    <source>
        <dbReference type="HAMAP-Rule" id="MF_00302"/>
    </source>
</evidence>
<dbReference type="EMBL" id="LXHC01000028">
    <property type="protein sequence ID" value="OAU94550.1"/>
    <property type="molecule type" value="Genomic_DNA"/>
</dbReference>
<dbReference type="PANTHER" id="PTHR33473">
    <property type="entry name" value="ATP-DEPENDENT CLP PROTEASE ADAPTER PROTEIN CLPS1, CHLOROPLASTIC"/>
    <property type="match status" value="1"/>
</dbReference>
<dbReference type="InterPro" id="IPR014719">
    <property type="entry name" value="Ribosomal_bL12_C/ClpS-like"/>
</dbReference>
<comment type="similarity">
    <text evidence="1">Belongs to the ClpS family.</text>
</comment>
<dbReference type="PANTHER" id="PTHR33473:SF17">
    <property type="entry name" value="ATP-DEPENDENT CLP PROTEASE ADAPTER PROTEIN CLPS1, CHLOROPLASTIC"/>
    <property type="match status" value="1"/>
</dbReference>
<feature type="domain" description="Adaptor protein ClpS core" evidence="2">
    <location>
        <begin position="38"/>
        <end position="116"/>
    </location>
</feature>
<dbReference type="RefSeq" id="WP_064611873.1">
    <property type="nucleotide sequence ID" value="NZ_LXHB01000136.1"/>
</dbReference>
<comment type="subunit">
    <text evidence="1">Binds to the N-terminal domain of the chaperone ClpA.</text>
</comment>
<dbReference type="AlphaFoldDB" id="A0A198UDS1"/>
<dbReference type="HAMAP" id="MF_00302">
    <property type="entry name" value="ClpS"/>
    <property type="match status" value="1"/>
</dbReference>
<proteinExistence type="inferred from homology"/>
<dbReference type="GO" id="GO:0006508">
    <property type="term" value="P:proteolysis"/>
    <property type="evidence" value="ECO:0007669"/>
    <property type="project" value="UniProtKB-UniRule"/>
</dbReference>
<dbReference type="Proteomes" id="UP000078228">
    <property type="component" value="Unassembled WGS sequence"/>
</dbReference>
<keyword evidence="5" id="KW-1185">Reference proteome</keyword>
<evidence type="ECO:0000313" key="4">
    <source>
        <dbReference type="EMBL" id="OAV02135.1"/>
    </source>
</evidence>
<dbReference type="InterPro" id="IPR022935">
    <property type="entry name" value="ClpS"/>
</dbReference>
<organism evidence="3 5">
    <name type="scientific">Moraxella catarrhalis</name>
    <name type="common">Branhamella catarrhalis</name>
    <dbReference type="NCBI Taxonomy" id="480"/>
    <lineage>
        <taxon>Bacteria</taxon>
        <taxon>Pseudomonadati</taxon>
        <taxon>Pseudomonadota</taxon>
        <taxon>Gammaproteobacteria</taxon>
        <taxon>Moraxellales</taxon>
        <taxon>Moraxellaceae</taxon>
        <taxon>Moraxella</taxon>
    </lineage>
</organism>
<dbReference type="GO" id="GO:0008233">
    <property type="term" value="F:peptidase activity"/>
    <property type="evidence" value="ECO:0007669"/>
    <property type="project" value="UniProtKB-KW"/>
</dbReference>
<accession>A0A198UDS1</accession>
<dbReference type="SUPFAM" id="SSF54736">
    <property type="entry name" value="ClpS-like"/>
    <property type="match status" value="1"/>
</dbReference>
<keyword evidence="3" id="KW-0378">Hydrolase</keyword>